<protein>
    <submittedName>
        <fullName evidence="2">Cilia- and flagella-associated protein 77 isoform X1</fullName>
    </submittedName>
</protein>
<evidence type="ECO:0000313" key="2">
    <source>
        <dbReference type="RefSeq" id="XP_073806589.1"/>
    </source>
</evidence>
<name>A0AC58JJC5_DANRE</name>
<dbReference type="Proteomes" id="UP000000437">
    <property type="component" value="Chromosome 5"/>
</dbReference>
<dbReference type="RefSeq" id="XP_073806589.1">
    <property type="nucleotide sequence ID" value="XM_073950488.1"/>
</dbReference>
<keyword evidence="2" id="KW-0969">Cilium</keyword>
<accession>A0AC58JJC5</accession>
<evidence type="ECO:0000313" key="1">
    <source>
        <dbReference type="Proteomes" id="UP000000437"/>
    </source>
</evidence>
<proteinExistence type="predicted"/>
<sequence>MLPSVVVEGDHDQLTRVKESEMESPRIGVVRDSMLHRPLLIKPTLGKSKSRGLSYPGPEFVFGTATTVQDGGVQEAISNWHTHTMSTTHRAAERDFIALNREGVKSGLVTAKELHQYRATHDIRRKPLTREGFRRSAPPRLSPDDSFFVSNRPSTPISELIEYKYAQRWLEEQQVRDRVLQAHQHKKAQLGRIQDTRTTLLRKSQPLPEAPSTWKLPRFQKVGAALDTFRDPEARKKAMNAHCSESVSRRGILGQGTYTVD</sequence>
<keyword evidence="2" id="KW-0966">Cell projection</keyword>
<gene>
    <name evidence="2" type="primary">cfap77</name>
    <name evidence="2" type="synonym">si:ch211-215c18.4</name>
</gene>
<keyword evidence="1" id="KW-1185">Reference proteome</keyword>
<reference evidence="2" key="1">
    <citation type="submission" date="2025-08" db="UniProtKB">
        <authorList>
            <consortium name="RefSeq"/>
        </authorList>
    </citation>
    <scope>IDENTIFICATION</scope>
    <source>
        <strain evidence="2">Tuebingen</strain>
        <tissue evidence="2">Fibroblasts and whole tissue</tissue>
    </source>
</reference>
<organism evidence="1 2">
    <name type="scientific">Danio rerio</name>
    <name type="common">Zebrafish</name>
    <name type="synonym">Brachydanio rerio</name>
    <dbReference type="NCBI Taxonomy" id="7955"/>
    <lineage>
        <taxon>Eukaryota</taxon>
        <taxon>Metazoa</taxon>
        <taxon>Chordata</taxon>
        <taxon>Craniata</taxon>
        <taxon>Vertebrata</taxon>
        <taxon>Euteleostomi</taxon>
        <taxon>Actinopterygii</taxon>
        <taxon>Neopterygii</taxon>
        <taxon>Teleostei</taxon>
        <taxon>Ostariophysi</taxon>
        <taxon>Cypriniformes</taxon>
        <taxon>Danionidae</taxon>
        <taxon>Danioninae</taxon>
        <taxon>Danio</taxon>
    </lineage>
</organism>
<keyword evidence="2" id="KW-0282">Flagellum</keyword>